<dbReference type="InterPro" id="IPR005077">
    <property type="entry name" value="Peptidase_C11"/>
</dbReference>
<organism evidence="1">
    <name type="scientific">Candidatus Methanophagaceae archaeon ANME-1 ERB6</name>
    <dbReference type="NCBI Taxonomy" id="2759912"/>
    <lineage>
        <taxon>Archaea</taxon>
        <taxon>Methanobacteriati</taxon>
        <taxon>Methanobacteriota</taxon>
        <taxon>Stenosarchaea group</taxon>
        <taxon>Methanomicrobia</taxon>
        <taxon>Candidatus Methanophagales</taxon>
        <taxon>Candidatus Methanophagaceae</taxon>
    </lineage>
</organism>
<sequence>MFYMPGENDLWNQIAMEADQRSLDEVDITDIGVVIMFDKLSTGEAELYYMDWDPLTERNTRVMKEGFPAARNMGESDTLLELINYAKKNCPADNYMLAIRGHGASFLGVAHDHNPRDRLTMPEIADALRRADIHIDLIIFDACNKASLEVGIRIKNYVDCMAASEDTESGVHWVSNIYDFAATFERLLRESDIDSDLIRDRGFEILTSIKESIEYPIQDMEFLGAVVMSRSGPARRRSHGLDIYFPRNADWITDTYESQEHPVRQRAPRWTELVVNCARNEHWRLSLM</sequence>
<dbReference type="AlphaFoldDB" id="A0A7G9YZH3"/>
<dbReference type="Pfam" id="PF03415">
    <property type="entry name" value="Peptidase_C11"/>
    <property type="match status" value="1"/>
</dbReference>
<name>A0A7G9YZH3_9EURY</name>
<evidence type="ECO:0000313" key="1">
    <source>
        <dbReference type="EMBL" id="QNO53407.1"/>
    </source>
</evidence>
<dbReference type="EMBL" id="MT631541">
    <property type="protein sequence ID" value="QNO53407.1"/>
    <property type="molecule type" value="Genomic_DNA"/>
</dbReference>
<dbReference type="PANTHER" id="PTHR37835">
    <property type="entry name" value="ALPHA-CLOSTRIPAIN"/>
    <property type="match status" value="1"/>
</dbReference>
<accession>A0A7G9YZH3</accession>
<gene>
    <name evidence="1" type="ORF">JNHLJEBA_00017</name>
</gene>
<dbReference type="Gene3D" id="3.40.50.11970">
    <property type="match status" value="1"/>
</dbReference>
<proteinExistence type="predicted"/>
<reference evidence="1" key="1">
    <citation type="submission" date="2020-06" db="EMBL/GenBank/DDBJ databases">
        <title>Unique genomic features of the anaerobic methanotrophic archaea.</title>
        <authorList>
            <person name="Chadwick G.L."/>
            <person name="Skennerton C.T."/>
            <person name="Laso-Perez R."/>
            <person name="Leu A.O."/>
            <person name="Speth D.R."/>
            <person name="Yu H."/>
            <person name="Morgan-Lang C."/>
            <person name="Hatzenpichler R."/>
            <person name="Goudeau D."/>
            <person name="Malmstrom R."/>
            <person name="Brazelton W.J."/>
            <person name="Woyke T."/>
            <person name="Hallam S.J."/>
            <person name="Tyson G.W."/>
            <person name="Wegener G."/>
            <person name="Boetius A."/>
            <person name="Orphan V."/>
        </authorList>
    </citation>
    <scope>NUCLEOTIDE SEQUENCE</scope>
</reference>
<protein>
    <recommendedName>
        <fullName evidence="2">Clostripain</fullName>
    </recommendedName>
</protein>
<dbReference type="PANTHER" id="PTHR37835:SF1">
    <property type="entry name" value="ALPHA-CLOSTRIPAIN"/>
    <property type="match status" value="1"/>
</dbReference>
<evidence type="ECO:0008006" key="2">
    <source>
        <dbReference type="Google" id="ProtNLM"/>
    </source>
</evidence>